<proteinExistence type="predicted"/>
<dbReference type="AlphaFoldDB" id="A0A2M6X0G4"/>
<protein>
    <recommendedName>
        <fullName evidence="1">YgjP-like metallopeptidase domain-containing protein</fullName>
    </recommendedName>
</protein>
<feature type="domain" description="YgjP-like metallopeptidase" evidence="1">
    <location>
        <begin position="113"/>
        <end position="316"/>
    </location>
</feature>
<dbReference type="PANTHER" id="PTHR30399">
    <property type="entry name" value="UNCHARACTERIZED PROTEIN YGJP"/>
    <property type="match status" value="1"/>
</dbReference>
<dbReference type="Proteomes" id="UP000230731">
    <property type="component" value="Unassembled WGS sequence"/>
</dbReference>
<evidence type="ECO:0000313" key="3">
    <source>
        <dbReference type="Proteomes" id="UP000230731"/>
    </source>
</evidence>
<dbReference type="EMBL" id="PEZP01000004">
    <property type="protein sequence ID" value="PIT98495.1"/>
    <property type="molecule type" value="Genomic_DNA"/>
</dbReference>
<evidence type="ECO:0000313" key="2">
    <source>
        <dbReference type="EMBL" id="PIT98495.1"/>
    </source>
</evidence>
<organism evidence="2 3">
    <name type="scientific">Candidatus Andersenbacteria bacterium CG10_big_fil_rev_8_21_14_0_10_54_11</name>
    <dbReference type="NCBI Taxonomy" id="1974485"/>
    <lineage>
        <taxon>Bacteria</taxon>
        <taxon>Candidatus Anderseniibacteriota</taxon>
    </lineage>
</organism>
<dbReference type="PANTHER" id="PTHR30399:SF1">
    <property type="entry name" value="UTP PYROPHOSPHATASE"/>
    <property type="match status" value="1"/>
</dbReference>
<name>A0A2M6X0G4_9BACT</name>
<reference evidence="3" key="1">
    <citation type="submission" date="2017-09" db="EMBL/GenBank/DDBJ databases">
        <title>Depth-based differentiation of microbial function through sediment-hosted aquifers and enrichment of novel symbionts in the deep terrestrial subsurface.</title>
        <authorList>
            <person name="Probst A.J."/>
            <person name="Ladd B."/>
            <person name="Jarett J.K."/>
            <person name="Geller-Mcgrath D.E."/>
            <person name="Sieber C.M.K."/>
            <person name="Emerson J.B."/>
            <person name="Anantharaman K."/>
            <person name="Thomas B.C."/>
            <person name="Malmstrom R."/>
            <person name="Stieglmeier M."/>
            <person name="Klingl A."/>
            <person name="Woyke T."/>
            <person name="Ryan C.M."/>
            <person name="Banfield J.F."/>
        </authorList>
    </citation>
    <scope>NUCLEOTIDE SEQUENCE [LARGE SCALE GENOMIC DNA]</scope>
</reference>
<dbReference type="Pfam" id="PF01863">
    <property type="entry name" value="YgjP-like"/>
    <property type="match status" value="1"/>
</dbReference>
<dbReference type="Gene3D" id="3.30.2010.10">
    <property type="entry name" value="Metalloproteases ('zincins'), catalytic domain"/>
    <property type="match status" value="1"/>
</dbReference>
<evidence type="ECO:0000259" key="1">
    <source>
        <dbReference type="Pfam" id="PF01863"/>
    </source>
</evidence>
<dbReference type="CDD" id="cd07344">
    <property type="entry name" value="M48_yhfN_like"/>
    <property type="match status" value="1"/>
</dbReference>
<gene>
    <name evidence="2" type="ORF">COT71_00405</name>
</gene>
<dbReference type="InterPro" id="IPR053136">
    <property type="entry name" value="UTP_pyrophosphatase-like"/>
</dbReference>
<sequence>MGAPGGTGFLLGGFFQFTAQFIFEQTRDGRLGCGLVECSAGCIVPDESAGFRDRSCQRLRRLGFLAAEIEHDAYCIIRSSDCNTRMTLSSYEEQFVIDGQAYTYRLRRSRRARHILLTVDDRGRIELVVPWRVSFRTARQFLREKRVWLVQQTARQQPPAWRVADGATLPFLDGYIRLRIEVEPERQRSRKRIANEELIVSVSEAAQARPAIERWYRQRAAAYFPGCVAAAAARLRVRPGRVAVSGASTQWGSCIPSTGRISLNWRLLLAPRTVVDYVAAHEVAHLLQRRHTPRFWAAVAYIMPEYVPARRWLQRHGRHLYF</sequence>
<accession>A0A2M6X0G4</accession>
<dbReference type="InterPro" id="IPR002725">
    <property type="entry name" value="YgjP-like_metallopeptidase"/>
</dbReference>
<comment type="caution">
    <text evidence="2">The sequence shown here is derived from an EMBL/GenBank/DDBJ whole genome shotgun (WGS) entry which is preliminary data.</text>
</comment>